<dbReference type="GO" id="GO:0006979">
    <property type="term" value="P:response to oxidative stress"/>
    <property type="evidence" value="ECO:0007669"/>
    <property type="project" value="TreeGrafter"/>
</dbReference>
<dbReference type="Pfam" id="PF01855">
    <property type="entry name" value="POR_N"/>
    <property type="match status" value="1"/>
</dbReference>
<dbReference type="CDD" id="cd07034">
    <property type="entry name" value="TPP_PYR_PFOR_IOR-alpha_like"/>
    <property type="match status" value="1"/>
</dbReference>
<keyword evidence="5" id="KW-1185">Reference proteome</keyword>
<keyword evidence="1" id="KW-0560">Oxidoreductase</keyword>
<evidence type="ECO:0000313" key="4">
    <source>
        <dbReference type="EMBL" id="SDF10674.1"/>
    </source>
</evidence>
<dbReference type="Pfam" id="PF17147">
    <property type="entry name" value="PFOR_II"/>
    <property type="match status" value="1"/>
</dbReference>
<dbReference type="InterPro" id="IPR029061">
    <property type="entry name" value="THDP-binding"/>
</dbReference>
<evidence type="ECO:0000259" key="2">
    <source>
        <dbReference type="Pfam" id="PF01855"/>
    </source>
</evidence>
<dbReference type="Gene3D" id="3.40.50.920">
    <property type="match status" value="1"/>
</dbReference>
<dbReference type="InterPro" id="IPR009014">
    <property type="entry name" value="Transketo_C/PFOR_II"/>
</dbReference>
<dbReference type="NCBIfam" id="NF006412">
    <property type="entry name" value="PRK08659.1"/>
    <property type="match status" value="1"/>
</dbReference>
<evidence type="ECO:0000256" key="1">
    <source>
        <dbReference type="ARBA" id="ARBA00023002"/>
    </source>
</evidence>
<name>A0A1G7IDT5_9BACT</name>
<accession>A0A1G7IDT5</accession>
<dbReference type="SUPFAM" id="SSF52518">
    <property type="entry name" value="Thiamin diphosphate-binding fold (THDP-binding)"/>
    <property type="match status" value="1"/>
</dbReference>
<dbReference type="InterPro" id="IPR033412">
    <property type="entry name" value="PFOR_II"/>
</dbReference>
<proteinExistence type="predicted"/>
<gene>
    <name evidence="4" type="ORF">SAMN05192586_101249</name>
</gene>
<feature type="domain" description="Pyruvate flavodoxin/ferredoxin oxidoreductase pyrimidine binding" evidence="2">
    <location>
        <begin position="17"/>
        <end position="241"/>
    </location>
</feature>
<dbReference type="InterPro" id="IPR050722">
    <property type="entry name" value="Pyruvate:ferred/Flavod_OxRd"/>
</dbReference>
<evidence type="ECO:0000313" key="5">
    <source>
        <dbReference type="Proteomes" id="UP000199355"/>
    </source>
</evidence>
<dbReference type="SUPFAM" id="SSF52922">
    <property type="entry name" value="TK C-terminal domain-like"/>
    <property type="match status" value="1"/>
</dbReference>
<dbReference type="Proteomes" id="UP000199355">
    <property type="component" value="Unassembled WGS sequence"/>
</dbReference>
<organism evidence="4 5">
    <name type="scientific">Desulfovibrio legallii</name>
    <dbReference type="NCBI Taxonomy" id="571438"/>
    <lineage>
        <taxon>Bacteria</taxon>
        <taxon>Pseudomonadati</taxon>
        <taxon>Thermodesulfobacteriota</taxon>
        <taxon>Desulfovibrionia</taxon>
        <taxon>Desulfovibrionales</taxon>
        <taxon>Desulfovibrionaceae</taxon>
        <taxon>Desulfovibrio</taxon>
    </lineage>
</organism>
<dbReference type="AlphaFoldDB" id="A0A1G7IDT5"/>
<dbReference type="EMBL" id="FNBX01000001">
    <property type="protein sequence ID" value="SDF10674.1"/>
    <property type="molecule type" value="Genomic_DNA"/>
</dbReference>
<dbReference type="STRING" id="571438.SAMN05192586_101249"/>
<protein>
    <submittedName>
        <fullName evidence="4">2-oxoglutarate ferredoxin oxidoreductase subunit alpha</fullName>
    </submittedName>
</protein>
<dbReference type="Gene3D" id="3.40.50.970">
    <property type="match status" value="1"/>
</dbReference>
<dbReference type="FunFam" id="3.40.50.970:FF:000022">
    <property type="entry name" value="2-oxoglutarate ferredoxin oxidoreductase alpha subunit"/>
    <property type="match status" value="1"/>
</dbReference>
<dbReference type="RefSeq" id="WP_092152501.1">
    <property type="nucleotide sequence ID" value="NZ_FNBX01000001.1"/>
</dbReference>
<dbReference type="OrthoDB" id="9794954at2"/>
<feature type="domain" description="Pyruvate:ferredoxin oxidoreductase core" evidence="3">
    <location>
        <begin position="278"/>
        <end position="369"/>
    </location>
</feature>
<sequence>MSKTPQLVQGNAAIAQGAFYAGARFYAGYPITPSSEIAEIASRDLPRLGGVFMQMEDELASMGAIVGASLAGVKAFTATSGPGFSLMQENLGMATIGEVPVVVVNVQRSGPSTGLATKPAQSDIMQLRWGRHGDQEVIALAPATVRECFELTVTAFNLAEKYRVPVILAPEEVAGHMRENLVIPEPGELEVLNRAQPACAPEDYKPFCFDAGAVAPLPPYGGKYVYHVTSSMHGENGYSCNTPANAARRVAQLHTKLARGRDEIVRTRYFGPEDCATLIVASGVVTRAARSAAAAANANGGRVGVLQLQTLWPFADKELAAAARKASRVVVAEMNYAGQLAGEVKKYVDPALVRGVNTYNGSIMTPAQIAAALQ</sequence>
<dbReference type="PANTHER" id="PTHR32154">
    <property type="entry name" value="PYRUVATE-FLAVODOXIN OXIDOREDUCTASE-RELATED"/>
    <property type="match status" value="1"/>
</dbReference>
<reference evidence="5" key="1">
    <citation type="submission" date="2016-10" db="EMBL/GenBank/DDBJ databases">
        <authorList>
            <person name="Varghese N."/>
            <person name="Submissions S."/>
        </authorList>
    </citation>
    <scope>NUCLEOTIDE SEQUENCE [LARGE SCALE GENOMIC DNA]</scope>
    <source>
        <strain evidence="5">KHC7</strain>
    </source>
</reference>
<dbReference type="GO" id="GO:0016491">
    <property type="term" value="F:oxidoreductase activity"/>
    <property type="evidence" value="ECO:0007669"/>
    <property type="project" value="UniProtKB-KW"/>
</dbReference>
<dbReference type="InterPro" id="IPR002880">
    <property type="entry name" value="Pyrv_Fd/Flavodoxin_OxRdtase_N"/>
</dbReference>
<evidence type="ECO:0000259" key="3">
    <source>
        <dbReference type="Pfam" id="PF17147"/>
    </source>
</evidence>
<dbReference type="PANTHER" id="PTHR32154:SF14">
    <property type="entry name" value="2-OXOGLUTARATE SYNTHASE SUBUNIT KORA"/>
    <property type="match status" value="1"/>
</dbReference>